<dbReference type="EMBL" id="FNCG01000003">
    <property type="protein sequence ID" value="SDG41951.1"/>
    <property type="molecule type" value="Genomic_DNA"/>
</dbReference>
<evidence type="ECO:0000313" key="3">
    <source>
        <dbReference type="Proteomes" id="UP000199705"/>
    </source>
</evidence>
<dbReference type="InterPro" id="IPR007404">
    <property type="entry name" value="YdjM-like"/>
</dbReference>
<feature type="transmembrane region" description="Helical" evidence="1">
    <location>
        <begin position="90"/>
        <end position="108"/>
    </location>
</feature>
<dbReference type="AlphaFoldDB" id="A0A1G7U3W2"/>
<keyword evidence="1" id="KW-0472">Membrane</keyword>
<feature type="transmembrane region" description="Helical" evidence="1">
    <location>
        <begin position="59"/>
        <end position="78"/>
    </location>
</feature>
<dbReference type="PANTHER" id="PTHR40031">
    <property type="entry name" value="HYPOTHETICAL MEMBRANE SPANNING PROTEIN"/>
    <property type="match status" value="1"/>
</dbReference>
<dbReference type="Pfam" id="PF04307">
    <property type="entry name" value="YdjM"/>
    <property type="match status" value="1"/>
</dbReference>
<reference evidence="3" key="1">
    <citation type="submission" date="2016-10" db="EMBL/GenBank/DDBJ databases">
        <authorList>
            <person name="Varghese N."/>
            <person name="Submissions S."/>
        </authorList>
    </citation>
    <scope>NUCLEOTIDE SEQUENCE [LARGE SCALE GENOMIC DNA]</scope>
    <source>
        <strain evidence="3">Gh-67</strain>
    </source>
</reference>
<protein>
    <submittedName>
        <fullName evidence="2">Inner membrane protein</fullName>
    </submittedName>
</protein>
<dbReference type="STRING" id="551996.SAMN05192573_103353"/>
<feature type="transmembrane region" description="Helical" evidence="1">
    <location>
        <begin position="159"/>
        <end position="174"/>
    </location>
</feature>
<dbReference type="PANTHER" id="PTHR40031:SF1">
    <property type="entry name" value="MEMBRANE-BOUND METAL-DEPENDENT HYDROLASE"/>
    <property type="match status" value="1"/>
</dbReference>
<name>A0A1G7U3W2_9SPHI</name>
<accession>A0A1G7U3W2</accession>
<proteinExistence type="predicted"/>
<feature type="transmembrane region" description="Helical" evidence="1">
    <location>
        <begin position="128"/>
        <end position="150"/>
    </location>
</feature>
<dbReference type="InterPro" id="IPR053170">
    <property type="entry name" value="Transcription_regulator"/>
</dbReference>
<evidence type="ECO:0000256" key="1">
    <source>
        <dbReference type="SAM" id="Phobius"/>
    </source>
</evidence>
<keyword evidence="1" id="KW-1133">Transmembrane helix</keyword>
<keyword evidence="3" id="KW-1185">Reference proteome</keyword>
<dbReference type="Proteomes" id="UP000199705">
    <property type="component" value="Unassembled WGS sequence"/>
</dbReference>
<feature type="transmembrane region" description="Helical" evidence="1">
    <location>
        <begin position="26"/>
        <end position="47"/>
    </location>
</feature>
<gene>
    <name evidence="2" type="ORF">SAMN05192573_103353</name>
</gene>
<organism evidence="2 3">
    <name type="scientific">Mucilaginibacter gossypii</name>
    <dbReference type="NCBI Taxonomy" id="551996"/>
    <lineage>
        <taxon>Bacteria</taxon>
        <taxon>Pseudomonadati</taxon>
        <taxon>Bacteroidota</taxon>
        <taxon>Sphingobacteriia</taxon>
        <taxon>Sphingobacteriales</taxon>
        <taxon>Sphingobacteriaceae</taxon>
        <taxon>Mucilaginibacter</taxon>
    </lineage>
</organism>
<dbReference type="RefSeq" id="WP_091164283.1">
    <property type="nucleotide sequence ID" value="NZ_FNCG01000003.1"/>
</dbReference>
<keyword evidence="1" id="KW-0812">Transmembrane</keyword>
<sequence length="336" mass="39194">MDTLTHLTIGACVGEAFAGRRLGKRAMLWGATIHSLPDIDFLTTFWFSTPRALLAHRGFTHSFLFCAMICPLLTIAANRLTPSSNISRRQWCVFFVSLLLLHDGLDALNNYGVGWFEPFNEARIAFNLIYVADPFFTIWPLVACLALLYLKQDYKRRKIWYTAGLGISCFYLLYCYKHKLVMDLSVKALLKEQNIRYTRYFTTPAPLQNWLWYITAGTDSGYYTGYRSVFDRKQHLALTYFPRNTHLLNSTKYQKDIGRLVQFSQQFYTVELRKDTTVFNDLRFGQITGWQNPNAGFAFHYFIQYPEQNKLVVQRGRFAGWNWQAAKSLYRRIKGD</sequence>
<evidence type="ECO:0000313" key="2">
    <source>
        <dbReference type="EMBL" id="SDG41951.1"/>
    </source>
</evidence>